<evidence type="ECO:0000256" key="11">
    <source>
        <dbReference type="ARBA" id="ARBA00023136"/>
    </source>
</evidence>
<evidence type="ECO:0000256" key="2">
    <source>
        <dbReference type="ARBA" id="ARBA00004651"/>
    </source>
</evidence>
<evidence type="ECO:0000256" key="12">
    <source>
        <dbReference type="ARBA" id="ARBA00023157"/>
    </source>
</evidence>
<name>A0A974E362_XENLA</name>
<evidence type="ECO:0000256" key="4">
    <source>
        <dbReference type="ARBA" id="ARBA00022448"/>
    </source>
</evidence>
<evidence type="ECO:0000256" key="15">
    <source>
        <dbReference type="ARBA" id="ARBA00023228"/>
    </source>
</evidence>
<feature type="transmembrane region" description="Helical" evidence="21">
    <location>
        <begin position="94"/>
        <end position="112"/>
    </location>
</feature>
<evidence type="ECO:0008006" key="24">
    <source>
        <dbReference type="Google" id="ProtNLM"/>
    </source>
</evidence>
<comment type="catalytic activity">
    <reaction evidence="19">
        <text>Na(+)(in) = Na(+)(out)</text>
        <dbReference type="Rhea" id="RHEA:34963"/>
        <dbReference type="ChEBI" id="CHEBI:29101"/>
    </reaction>
</comment>
<dbReference type="InterPro" id="IPR053792">
    <property type="entry name" value="P2X_RECEPTOR_CS"/>
</dbReference>
<dbReference type="OMA" id="CEIVYEY"/>
<dbReference type="PRINTS" id="PR01311">
    <property type="entry name" value="P2X4RECEPTOR"/>
</dbReference>
<keyword evidence="5" id="KW-1003">Cell membrane</keyword>
<dbReference type="GO" id="GO:0033198">
    <property type="term" value="P:response to ATP"/>
    <property type="evidence" value="ECO:0007669"/>
    <property type="project" value="InterPro"/>
</dbReference>
<evidence type="ECO:0000256" key="17">
    <source>
        <dbReference type="ARBA" id="ARBA00023303"/>
    </source>
</evidence>
<dbReference type="PRINTS" id="PR01307">
    <property type="entry name" value="P2XRECEPTOR"/>
</dbReference>
<keyword evidence="10" id="KW-0406">Ion transport</keyword>
<keyword evidence="17" id="KW-0407">Ion channel</keyword>
<dbReference type="GO" id="GO:0005886">
    <property type="term" value="C:plasma membrane"/>
    <property type="evidence" value="ECO:0007669"/>
    <property type="project" value="UniProtKB-SubCell"/>
</dbReference>
<feature type="non-terminal residue" evidence="22">
    <location>
        <position position="1"/>
    </location>
</feature>
<dbReference type="Pfam" id="PF00864">
    <property type="entry name" value="P2X_receptor"/>
    <property type="match status" value="1"/>
</dbReference>
<comment type="similarity">
    <text evidence="3">Belongs to the P2X receptor family.</text>
</comment>
<dbReference type="GO" id="GO:0070588">
    <property type="term" value="P:calcium ion transmembrane transport"/>
    <property type="evidence" value="ECO:0007669"/>
    <property type="project" value="TreeGrafter"/>
</dbReference>
<keyword evidence="4" id="KW-0813">Transport</keyword>
<dbReference type="Proteomes" id="UP000694892">
    <property type="component" value="Chromosome 1L"/>
</dbReference>
<dbReference type="PANTHER" id="PTHR10125">
    <property type="entry name" value="P2X PURINOCEPTOR"/>
    <property type="match status" value="1"/>
</dbReference>
<dbReference type="GO" id="GO:0098794">
    <property type="term" value="C:postsynapse"/>
    <property type="evidence" value="ECO:0007669"/>
    <property type="project" value="GOC"/>
</dbReference>
<evidence type="ECO:0000256" key="19">
    <source>
        <dbReference type="ARBA" id="ARBA00036239"/>
    </source>
</evidence>
<dbReference type="Gene3D" id="2.60.490.10">
    <property type="entry name" value="atp-gated p2x4 ion channel domain"/>
    <property type="match status" value="1"/>
</dbReference>
<keyword evidence="9 21" id="KW-1133">Transmembrane helix</keyword>
<evidence type="ECO:0000256" key="21">
    <source>
        <dbReference type="SAM" id="Phobius"/>
    </source>
</evidence>
<organism evidence="22 23">
    <name type="scientific">Xenopus laevis</name>
    <name type="common">African clawed frog</name>
    <dbReference type="NCBI Taxonomy" id="8355"/>
    <lineage>
        <taxon>Eukaryota</taxon>
        <taxon>Metazoa</taxon>
        <taxon>Chordata</taxon>
        <taxon>Craniata</taxon>
        <taxon>Vertebrata</taxon>
        <taxon>Euteleostomi</taxon>
        <taxon>Amphibia</taxon>
        <taxon>Batrachia</taxon>
        <taxon>Anura</taxon>
        <taxon>Pipoidea</taxon>
        <taxon>Pipidae</taxon>
        <taxon>Xenopodinae</taxon>
        <taxon>Xenopus</taxon>
        <taxon>Xenopus</taxon>
    </lineage>
</organism>
<evidence type="ECO:0000256" key="6">
    <source>
        <dbReference type="ARBA" id="ARBA00022692"/>
    </source>
</evidence>
<evidence type="ECO:0000256" key="9">
    <source>
        <dbReference type="ARBA" id="ARBA00022989"/>
    </source>
</evidence>
<evidence type="ECO:0000256" key="20">
    <source>
        <dbReference type="ARBA" id="ARBA00036634"/>
    </source>
</evidence>
<dbReference type="PROSITE" id="PS01212">
    <property type="entry name" value="P2X_RECEPTOR"/>
    <property type="match status" value="1"/>
</dbReference>
<evidence type="ECO:0000256" key="1">
    <source>
        <dbReference type="ARBA" id="ARBA00004155"/>
    </source>
</evidence>
<keyword evidence="14" id="KW-0325">Glycoprotein</keyword>
<keyword evidence="16" id="KW-1071">Ligand-gated ion channel</keyword>
<comment type="catalytic activity">
    <reaction evidence="18">
        <text>K(+)(in) = K(+)(out)</text>
        <dbReference type="Rhea" id="RHEA:29463"/>
        <dbReference type="ChEBI" id="CHEBI:29103"/>
    </reaction>
</comment>
<dbReference type="GO" id="GO:0005765">
    <property type="term" value="C:lysosomal membrane"/>
    <property type="evidence" value="ECO:0007669"/>
    <property type="project" value="UniProtKB-SubCell"/>
</dbReference>
<dbReference type="InterPro" id="IPR059116">
    <property type="entry name" value="P2X_receptor"/>
</dbReference>
<evidence type="ECO:0000313" key="22">
    <source>
        <dbReference type="EMBL" id="OCU02072.1"/>
    </source>
</evidence>
<evidence type="ECO:0000256" key="10">
    <source>
        <dbReference type="ARBA" id="ARBA00023065"/>
    </source>
</evidence>
<keyword evidence="8" id="KW-0067">ATP-binding</keyword>
<evidence type="ECO:0000256" key="18">
    <source>
        <dbReference type="ARBA" id="ARBA00034430"/>
    </source>
</evidence>
<evidence type="ECO:0000256" key="7">
    <source>
        <dbReference type="ARBA" id="ARBA00022741"/>
    </source>
</evidence>
<accession>A0A974E362</accession>
<proteinExistence type="inferred from homology"/>
<evidence type="ECO:0000256" key="3">
    <source>
        <dbReference type="ARBA" id="ARBA00009848"/>
    </source>
</evidence>
<keyword evidence="11 21" id="KW-0472">Membrane</keyword>
<keyword evidence="15" id="KW-0458">Lysosome</keyword>
<dbReference type="EMBL" id="CM004466">
    <property type="protein sequence ID" value="OCU02072.1"/>
    <property type="molecule type" value="Genomic_DNA"/>
</dbReference>
<evidence type="ECO:0000256" key="16">
    <source>
        <dbReference type="ARBA" id="ARBA00023286"/>
    </source>
</evidence>
<protein>
    <recommendedName>
        <fullName evidence="24">ATP receptor</fullName>
    </recommendedName>
</protein>
<evidence type="ECO:0000256" key="14">
    <source>
        <dbReference type="ARBA" id="ARBA00023180"/>
    </source>
</evidence>
<dbReference type="PANTHER" id="PTHR10125:SF18">
    <property type="entry name" value="P2X PURINOCEPTOR 4"/>
    <property type="match status" value="1"/>
</dbReference>
<dbReference type="InterPro" id="IPR001429">
    <property type="entry name" value="P2X_purnocptor"/>
</dbReference>
<comment type="subcellular location">
    <subcellularLocation>
        <location evidence="2">Cell membrane</location>
        <topology evidence="2">Multi-pass membrane protein</topology>
    </subcellularLocation>
    <subcellularLocation>
        <location evidence="1">Lysosome membrane</location>
        <topology evidence="1">Multi-pass membrane protein</topology>
    </subcellularLocation>
</comment>
<dbReference type="GO" id="GO:0005524">
    <property type="term" value="F:ATP binding"/>
    <property type="evidence" value="ECO:0007669"/>
    <property type="project" value="UniProtKB-KW"/>
</dbReference>
<dbReference type="AlphaFoldDB" id="A0A974E362"/>
<evidence type="ECO:0000256" key="13">
    <source>
        <dbReference type="ARBA" id="ARBA00023170"/>
    </source>
</evidence>
<dbReference type="GO" id="GO:0001614">
    <property type="term" value="F:purinergic nucleotide receptor activity"/>
    <property type="evidence" value="ECO:0007669"/>
    <property type="project" value="InterPro"/>
</dbReference>
<dbReference type="FunFam" id="1.10.287.940:FF:000010">
    <property type="entry name" value="P2X receptor E"/>
    <property type="match status" value="1"/>
</dbReference>
<gene>
    <name evidence="22" type="ORF">XELAEV_180078332mg</name>
</gene>
<comment type="catalytic activity">
    <reaction evidence="20">
        <text>Ca(2+)(in) = Ca(2+)(out)</text>
        <dbReference type="Rhea" id="RHEA:29671"/>
        <dbReference type="ChEBI" id="CHEBI:29108"/>
    </reaction>
</comment>
<reference evidence="23" key="1">
    <citation type="journal article" date="2016" name="Nature">
        <title>Genome evolution in the allotetraploid frog Xenopus laevis.</title>
        <authorList>
            <person name="Session A.M."/>
            <person name="Uno Y."/>
            <person name="Kwon T."/>
            <person name="Chapman J.A."/>
            <person name="Toyoda A."/>
            <person name="Takahashi S."/>
            <person name="Fukui A."/>
            <person name="Hikosaka A."/>
            <person name="Suzuki A."/>
            <person name="Kondo M."/>
            <person name="van Heeringen S.J."/>
            <person name="Quigley I."/>
            <person name="Heinz S."/>
            <person name="Ogino H."/>
            <person name="Ochi H."/>
            <person name="Hellsten U."/>
            <person name="Lyons J.B."/>
            <person name="Simakov O."/>
            <person name="Putnam N."/>
            <person name="Stites J."/>
            <person name="Kuroki Y."/>
            <person name="Tanaka T."/>
            <person name="Michiue T."/>
            <person name="Watanabe M."/>
            <person name="Bogdanovic O."/>
            <person name="Lister R."/>
            <person name="Georgiou G."/>
            <person name="Paranjpe S.S."/>
            <person name="van Kruijsbergen I."/>
            <person name="Shu S."/>
            <person name="Carlson J."/>
            <person name="Kinoshita T."/>
            <person name="Ohta Y."/>
            <person name="Mawaribuchi S."/>
            <person name="Jenkins J."/>
            <person name="Grimwood J."/>
            <person name="Schmutz J."/>
            <person name="Mitros T."/>
            <person name="Mozaffari S.V."/>
            <person name="Suzuki Y."/>
            <person name="Haramoto Y."/>
            <person name="Yamamoto T.S."/>
            <person name="Takagi C."/>
            <person name="Heald R."/>
            <person name="Miller K."/>
            <person name="Haudenschild C."/>
            <person name="Kitzman J."/>
            <person name="Nakayama T."/>
            <person name="Izutsu Y."/>
            <person name="Robert J."/>
            <person name="Fortriede J."/>
            <person name="Burns K."/>
            <person name="Lotay V."/>
            <person name="Karimi K."/>
            <person name="Yasuoka Y."/>
            <person name="Dichmann D.S."/>
            <person name="Flajnik M.F."/>
            <person name="Houston D.W."/>
            <person name="Shendure J."/>
            <person name="DuPasquier L."/>
            <person name="Vize P.D."/>
            <person name="Zorn A.M."/>
            <person name="Ito M."/>
            <person name="Marcotte E.M."/>
            <person name="Wallingford J.B."/>
            <person name="Ito Y."/>
            <person name="Asashima M."/>
            <person name="Ueno N."/>
            <person name="Matsuda Y."/>
            <person name="Veenstra G.J."/>
            <person name="Fujiyama A."/>
            <person name="Harland R.M."/>
            <person name="Taira M."/>
            <person name="Rokhsar D.S."/>
        </authorList>
    </citation>
    <scope>NUCLEOTIDE SEQUENCE [LARGE SCALE GENOMIC DNA]</scope>
    <source>
        <strain evidence="23">J</strain>
    </source>
</reference>
<keyword evidence="6 21" id="KW-0812">Transmembrane</keyword>
<keyword evidence="13" id="KW-0675">Receptor</keyword>
<evidence type="ECO:0000256" key="8">
    <source>
        <dbReference type="ARBA" id="ARBA00022840"/>
    </source>
</evidence>
<dbReference type="GO" id="GO:0004931">
    <property type="term" value="F:extracellularly ATP-gated monoatomic cation channel activity"/>
    <property type="evidence" value="ECO:0007669"/>
    <property type="project" value="InterPro"/>
</dbReference>
<evidence type="ECO:0000313" key="23">
    <source>
        <dbReference type="Proteomes" id="UP000694892"/>
    </source>
</evidence>
<dbReference type="InterPro" id="IPR027309">
    <property type="entry name" value="P2X_extracellular_dom_sf"/>
</dbReference>
<evidence type="ECO:0000256" key="5">
    <source>
        <dbReference type="ARBA" id="ARBA00022475"/>
    </source>
</evidence>
<dbReference type="InterPro" id="IPR003047">
    <property type="entry name" value="P2X4_purnocptor"/>
</dbReference>
<sequence>GGVMGIQINWNCDLDRKLTYCVPKYSFRRLDNREIDHNVSPGYNFRFAKYYKDSNGVESRTLMKVYGIRFDILVFGTAGKFDIIPTMINIGSGAALFGVATVLCDMIVFHFFKKRHYYREKKYKYVEDYDELVGSECGSNP</sequence>
<keyword evidence="7" id="KW-0547">Nucleotide-binding</keyword>
<keyword evidence="12" id="KW-1015">Disulfide bond</keyword>